<evidence type="ECO:0000259" key="8">
    <source>
        <dbReference type="PROSITE" id="PS50110"/>
    </source>
</evidence>
<keyword evidence="2" id="KW-0902">Two-component regulatory system</keyword>
<feature type="modified residue" description="4-aspartylphosphate" evidence="6">
    <location>
        <position position="59"/>
    </location>
</feature>
<dbReference type="InterPro" id="IPR039420">
    <property type="entry name" value="WalR-like"/>
</dbReference>
<dbReference type="GO" id="GO:0032993">
    <property type="term" value="C:protein-DNA complex"/>
    <property type="evidence" value="ECO:0007669"/>
    <property type="project" value="TreeGrafter"/>
</dbReference>
<evidence type="ECO:0000256" key="2">
    <source>
        <dbReference type="ARBA" id="ARBA00023012"/>
    </source>
</evidence>
<dbReference type="KEGG" id="rrd:RradSPS_0311"/>
<dbReference type="PROSITE" id="PS50110">
    <property type="entry name" value="RESPONSE_REGULATORY"/>
    <property type="match status" value="1"/>
</dbReference>
<feature type="domain" description="Response regulatory" evidence="8">
    <location>
        <begin position="10"/>
        <end position="124"/>
    </location>
</feature>
<keyword evidence="4 7" id="KW-0238">DNA-binding</keyword>
<dbReference type="PROSITE" id="PS51755">
    <property type="entry name" value="OMPR_PHOB"/>
    <property type="match status" value="1"/>
</dbReference>
<dbReference type="FunFam" id="1.10.10.10:FF:000005">
    <property type="entry name" value="Two-component system response regulator"/>
    <property type="match status" value="1"/>
</dbReference>
<gene>
    <name evidence="10" type="ORF">RradSPS_0311</name>
    <name evidence="11" type="ORF">SIL72_03085</name>
</gene>
<feature type="domain" description="OmpR/PhoB-type" evidence="9">
    <location>
        <begin position="133"/>
        <end position="237"/>
    </location>
</feature>
<feature type="DNA-binding region" description="OmpR/PhoB-type" evidence="7">
    <location>
        <begin position="133"/>
        <end position="237"/>
    </location>
</feature>
<dbReference type="OrthoDB" id="9812490at2"/>
<reference evidence="10 12" key="1">
    <citation type="submission" date="2014-03" db="EMBL/GenBank/DDBJ databases">
        <title>Complete genome sequence of the Radio-Resistant Rubrobacter radiotolerans RSPS-4.</title>
        <authorList>
            <person name="Egas C.C."/>
            <person name="Barroso C.C."/>
            <person name="Froufe H.J.C."/>
            <person name="Pacheco J.J."/>
            <person name="Albuquerque L.L."/>
            <person name="da Costa M.M.S."/>
        </authorList>
    </citation>
    <scope>NUCLEOTIDE SEQUENCE [LARGE SCALE GENOMIC DNA]</scope>
    <source>
        <strain evidence="10 12">RSPS-4</strain>
    </source>
</reference>
<evidence type="ECO:0000259" key="9">
    <source>
        <dbReference type="PROSITE" id="PS51755"/>
    </source>
</evidence>
<dbReference type="eggNOG" id="COG0745">
    <property type="taxonomic scope" value="Bacteria"/>
</dbReference>
<organism evidence="10 12">
    <name type="scientific">Rubrobacter radiotolerans</name>
    <name type="common">Arthrobacter radiotolerans</name>
    <dbReference type="NCBI Taxonomy" id="42256"/>
    <lineage>
        <taxon>Bacteria</taxon>
        <taxon>Bacillati</taxon>
        <taxon>Actinomycetota</taxon>
        <taxon>Rubrobacteria</taxon>
        <taxon>Rubrobacterales</taxon>
        <taxon>Rubrobacteraceae</taxon>
        <taxon>Rubrobacter</taxon>
    </lineage>
</organism>
<dbReference type="GO" id="GO:0006355">
    <property type="term" value="P:regulation of DNA-templated transcription"/>
    <property type="evidence" value="ECO:0007669"/>
    <property type="project" value="InterPro"/>
</dbReference>
<keyword evidence="5" id="KW-0804">Transcription</keyword>
<keyword evidence="1 6" id="KW-0597">Phosphoprotein</keyword>
<name>A0A023X0M9_RUBRA</name>
<keyword evidence="12" id="KW-1185">Reference proteome</keyword>
<evidence type="ECO:0000256" key="1">
    <source>
        <dbReference type="ARBA" id="ARBA00022553"/>
    </source>
</evidence>
<dbReference type="InterPro" id="IPR036388">
    <property type="entry name" value="WH-like_DNA-bd_sf"/>
</dbReference>
<dbReference type="EMBL" id="JAWXXX010000001">
    <property type="protein sequence ID" value="MDX5893008.1"/>
    <property type="molecule type" value="Genomic_DNA"/>
</dbReference>
<dbReference type="GO" id="GO:0000156">
    <property type="term" value="F:phosphorelay response regulator activity"/>
    <property type="evidence" value="ECO:0007669"/>
    <property type="project" value="TreeGrafter"/>
</dbReference>
<dbReference type="PANTHER" id="PTHR48111:SF22">
    <property type="entry name" value="REGULATOR OF RPOS"/>
    <property type="match status" value="1"/>
</dbReference>
<dbReference type="FunFam" id="3.40.50.2300:FF:000001">
    <property type="entry name" value="DNA-binding response regulator PhoB"/>
    <property type="match status" value="1"/>
</dbReference>
<reference evidence="11" key="2">
    <citation type="submission" date="2023-11" db="EMBL/GenBank/DDBJ databases">
        <title>MicrobeMod: A computational toolkit for identifying prokaryotic methylation and restriction-modification with nanopore sequencing.</title>
        <authorList>
            <person name="Crits-Christoph A."/>
            <person name="Kang S.C."/>
            <person name="Lee H."/>
            <person name="Ostrov N."/>
        </authorList>
    </citation>
    <scope>NUCLEOTIDE SEQUENCE</scope>
    <source>
        <strain evidence="11">ATCC 51242</strain>
    </source>
</reference>
<dbReference type="InterPro" id="IPR001789">
    <property type="entry name" value="Sig_transdc_resp-reg_receiver"/>
</dbReference>
<dbReference type="SMART" id="SM00448">
    <property type="entry name" value="REC"/>
    <property type="match status" value="1"/>
</dbReference>
<dbReference type="RefSeq" id="WP_038680219.1">
    <property type="nucleotide sequence ID" value="NZ_CP007514.1"/>
</dbReference>
<dbReference type="PANTHER" id="PTHR48111">
    <property type="entry name" value="REGULATOR OF RPOS"/>
    <property type="match status" value="1"/>
</dbReference>
<evidence type="ECO:0000256" key="4">
    <source>
        <dbReference type="ARBA" id="ARBA00023125"/>
    </source>
</evidence>
<evidence type="ECO:0000313" key="10">
    <source>
        <dbReference type="EMBL" id="AHY45594.1"/>
    </source>
</evidence>
<evidence type="ECO:0000313" key="12">
    <source>
        <dbReference type="Proteomes" id="UP000025229"/>
    </source>
</evidence>
<dbReference type="AlphaFoldDB" id="A0A023X0M9"/>
<dbReference type="Pfam" id="PF00486">
    <property type="entry name" value="Trans_reg_C"/>
    <property type="match status" value="1"/>
</dbReference>
<sequence length="244" mass="27813">MREESPATLRVLVVEDEDSIANLLRVALTYEGYEVVVESDGRRGFRRASEEEFSLVILDLMLPGLDGMEICKRLRAQENEVPVIMLTARAEVTDRVAGLRVGADDYVTKPFDFGELIARMEAVMRRKGGLAQDAVIQAGDLRIDVEAHTATRGDEQIELTKTEFALLELFMRNPNRVFDRETLLNRIWGYDYPGKTNIVDVHVSHLRKKLERPASGREVEAPRRIHTVYGRGYAFRPEEKEEHA</sequence>
<dbReference type="Gene3D" id="3.40.50.2300">
    <property type="match status" value="1"/>
</dbReference>
<accession>A0A023X0M9</accession>
<dbReference type="Gene3D" id="6.10.250.690">
    <property type="match status" value="1"/>
</dbReference>
<dbReference type="InterPro" id="IPR001867">
    <property type="entry name" value="OmpR/PhoB-type_DNA-bd"/>
</dbReference>
<evidence type="ECO:0000256" key="3">
    <source>
        <dbReference type="ARBA" id="ARBA00023015"/>
    </source>
</evidence>
<evidence type="ECO:0000313" key="11">
    <source>
        <dbReference type="EMBL" id="MDX5893008.1"/>
    </source>
</evidence>
<protein>
    <submittedName>
        <fullName evidence="11">Response regulator transcription factor</fullName>
    </submittedName>
    <submittedName>
        <fullName evidence="10">Response regulators consisting of a CheY-like receiver domain and a winged-helix DNA-binding domain</fullName>
    </submittedName>
</protein>
<evidence type="ECO:0000256" key="5">
    <source>
        <dbReference type="ARBA" id="ARBA00023163"/>
    </source>
</evidence>
<dbReference type="Pfam" id="PF00072">
    <property type="entry name" value="Response_reg"/>
    <property type="match status" value="1"/>
</dbReference>
<dbReference type="Proteomes" id="UP000025229">
    <property type="component" value="Chromosome"/>
</dbReference>
<dbReference type="CDD" id="cd00383">
    <property type="entry name" value="trans_reg_C"/>
    <property type="match status" value="1"/>
</dbReference>
<dbReference type="EMBL" id="CP007514">
    <property type="protein sequence ID" value="AHY45594.1"/>
    <property type="molecule type" value="Genomic_DNA"/>
</dbReference>
<dbReference type="Gene3D" id="1.10.10.10">
    <property type="entry name" value="Winged helix-like DNA-binding domain superfamily/Winged helix DNA-binding domain"/>
    <property type="match status" value="1"/>
</dbReference>
<evidence type="ECO:0000256" key="7">
    <source>
        <dbReference type="PROSITE-ProRule" id="PRU01091"/>
    </source>
</evidence>
<proteinExistence type="predicted"/>
<dbReference type="STRING" id="42256.RradSPS_0311"/>
<dbReference type="SMART" id="SM00862">
    <property type="entry name" value="Trans_reg_C"/>
    <property type="match status" value="1"/>
</dbReference>
<dbReference type="GO" id="GO:0000976">
    <property type="term" value="F:transcription cis-regulatory region binding"/>
    <property type="evidence" value="ECO:0007669"/>
    <property type="project" value="TreeGrafter"/>
</dbReference>
<evidence type="ECO:0000256" key="6">
    <source>
        <dbReference type="PROSITE-ProRule" id="PRU00169"/>
    </source>
</evidence>
<dbReference type="SUPFAM" id="SSF52172">
    <property type="entry name" value="CheY-like"/>
    <property type="match status" value="1"/>
</dbReference>
<dbReference type="CDD" id="cd17574">
    <property type="entry name" value="REC_OmpR"/>
    <property type="match status" value="1"/>
</dbReference>
<dbReference type="Proteomes" id="UP001281130">
    <property type="component" value="Unassembled WGS sequence"/>
</dbReference>
<dbReference type="InterPro" id="IPR011006">
    <property type="entry name" value="CheY-like_superfamily"/>
</dbReference>
<dbReference type="HOGENOM" id="CLU_000445_30_1_11"/>
<dbReference type="GO" id="GO:0005829">
    <property type="term" value="C:cytosol"/>
    <property type="evidence" value="ECO:0007669"/>
    <property type="project" value="TreeGrafter"/>
</dbReference>
<keyword evidence="3" id="KW-0805">Transcription regulation</keyword>